<protein>
    <submittedName>
        <fullName evidence="2">Uncharacterized protein</fullName>
    </submittedName>
</protein>
<evidence type="ECO:0000256" key="1">
    <source>
        <dbReference type="SAM" id="SignalP"/>
    </source>
</evidence>
<reference evidence="2 3" key="1">
    <citation type="submission" date="2020-03" db="EMBL/GenBank/DDBJ databases">
        <title>Genomic Encyclopedia of Type Strains, Phase III (KMG-III): the genomes of soil and plant-associated and newly described type strains.</title>
        <authorList>
            <person name="Whitman W."/>
        </authorList>
    </citation>
    <scope>NUCLEOTIDE SEQUENCE [LARGE SCALE GENOMIC DNA]</scope>
    <source>
        <strain evidence="2 3">CECT 8804</strain>
    </source>
</reference>
<dbReference type="EMBL" id="JAAOZC010000010">
    <property type="protein sequence ID" value="NIJ09401.1"/>
    <property type="molecule type" value="Genomic_DNA"/>
</dbReference>
<gene>
    <name evidence="2" type="ORF">FHS31_003033</name>
</gene>
<keyword evidence="1" id="KW-0732">Signal</keyword>
<evidence type="ECO:0000313" key="3">
    <source>
        <dbReference type="Proteomes" id="UP000727456"/>
    </source>
</evidence>
<sequence>MIKVWVLVLSFAGSEAMAVPPHNPLRHPPVMKTPPIPLSDFDRAMAAARSDEHQTDQFAASAVDPAIVGKPFSFALPAEQYPGAGRPKYTYENGVLTLDLETGYVRAPVARGKLGLNMMHSILVQESHKMTGRYVGQNAYGATTEVTSFSGKSNALALVTQPAMMLSPSSFDRGLTMLEGTSYWVRLPLEPAAAKTIALDADVVVEGTYTKLGDTDKIVGCEISGGSATISLPVDSFDERCFIGVKVSRIAFVRRSTHEVIKEWTQSETADGPLLWHQVRAGMNRYQLKAVEPSLSEGSYPPLKDQEGHTVNVETDPNHLVTAVQVNYSTSRSARDLLRELTATYGSPVASQCFGSRDYSSCEGEWNGPGGTVVNLSIMNEVTYRLSGSKRPTGVLLGK</sequence>
<name>A0ABX0U0J2_9SPHN</name>
<keyword evidence="3" id="KW-1185">Reference proteome</keyword>
<dbReference type="RefSeq" id="WP_167074986.1">
    <property type="nucleotide sequence ID" value="NZ_JAAOZC010000010.1"/>
</dbReference>
<feature type="chain" id="PRO_5045342421" evidence="1">
    <location>
        <begin position="19"/>
        <end position="399"/>
    </location>
</feature>
<proteinExistence type="predicted"/>
<organism evidence="2 3">
    <name type="scientific">Sphingomonas vulcanisoli</name>
    <dbReference type="NCBI Taxonomy" id="1658060"/>
    <lineage>
        <taxon>Bacteria</taxon>
        <taxon>Pseudomonadati</taxon>
        <taxon>Pseudomonadota</taxon>
        <taxon>Alphaproteobacteria</taxon>
        <taxon>Sphingomonadales</taxon>
        <taxon>Sphingomonadaceae</taxon>
        <taxon>Sphingomonas</taxon>
    </lineage>
</organism>
<comment type="caution">
    <text evidence="2">The sequence shown here is derived from an EMBL/GenBank/DDBJ whole genome shotgun (WGS) entry which is preliminary data.</text>
</comment>
<evidence type="ECO:0000313" key="2">
    <source>
        <dbReference type="EMBL" id="NIJ09401.1"/>
    </source>
</evidence>
<dbReference type="Proteomes" id="UP000727456">
    <property type="component" value="Unassembled WGS sequence"/>
</dbReference>
<accession>A0ABX0U0J2</accession>
<feature type="signal peptide" evidence="1">
    <location>
        <begin position="1"/>
        <end position="18"/>
    </location>
</feature>